<organism evidence="2 3">
    <name type="scientific">Niallia oryzisoli</name>
    <dbReference type="NCBI Taxonomy" id="1737571"/>
    <lineage>
        <taxon>Bacteria</taxon>
        <taxon>Bacillati</taxon>
        <taxon>Bacillota</taxon>
        <taxon>Bacilli</taxon>
        <taxon>Bacillales</taxon>
        <taxon>Bacillaceae</taxon>
        <taxon>Niallia</taxon>
    </lineage>
</organism>
<dbReference type="EMBL" id="CP137640">
    <property type="protein sequence ID" value="WVX82272.1"/>
    <property type="molecule type" value="Genomic_DNA"/>
</dbReference>
<protein>
    <submittedName>
        <fullName evidence="2">STM3941 family protein</fullName>
    </submittedName>
</protein>
<dbReference type="RefSeq" id="WP_338451176.1">
    <property type="nucleotide sequence ID" value="NZ_CP137640.1"/>
</dbReference>
<accession>A0ABZ2CG09</accession>
<evidence type="ECO:0000256" key="1">
    <source>
        <dbReference type="SAM" id="Phobius"/>
    </source>
</evidence>
<sequence length="193" mass="22516">MNETNQYVVYPDKVRSIISIAVYLAFVFLEAYILFTSDLNFMWNILLVILMAFLLWQVYQSYKTMLKDQPLLEISDKGIRDYTSSVDLGLIPWKVVEKIETYPGQSSLQIGIVVSKPYSFQNSSSKNAKKIADRNRQRTGYALSIDGFSFRNKKLKEIFHKFKEYGQKNNPAIIFNEYEDPLIKLAKKNKKKK</sequence>
<proteinExistence type="predicted"/>
<dbReference type="InterPro" id="IPR048136">
    <property type="entry name" value="STM3941-like"/>
</dbReference>
<keyword evidence="1" id="KW-0472">Membrane</keyword>
<evidence type="ECO:0000313" key="2">
    <source>
        <dbReference type="EMBL" id="WVX82272.1"/>
    </source>
</evidence>
<keyword evidence="1" id="KW-0812">Transmembrane</keyword>
<keyword evidence="1" id="KW-1133">Transmembrane helix</keyword>
<dbReference type="Proteomes" id="UP001357223">
    <property type="component" value="Chromosome"/>
</dbReference>
<name>A0ABZ2CG09_9BACI</name>
<feature type="transmembrane region" description="Helical" evidence="1">
    <location>
        <begin position="41"/>
        <end position="59"/>
    </location>
</feature>
<keyword evidence="3" id="KW-1185">Reference proteome</keyword>
<dbReference type="NCBIfam" id="NF041635">
    <property type="entry name" value="STM3941_fam"/>
    <property type="match status" value="1"/>
</dbReference>
<feature type="transmembrane region" description="Helical" evidence="1">
    <location>
        <begin position="16"/>
        <end position="35"/>
    </location>
</feature>
<evidence type="ECO:0000313" key="3">
    <source>
        <dbReference type="Proteomes" id="UP001357223"/>
    </source>
</evidence>
<reference evidence="2 3" key="1">
    <citation type="submission" date="2023-10" db="EMBL/GenBank/DDBJ databases">
        <title>Niallia locisalis sp.nov. isolated from a salt pond sample.</title>
        <authorList>
            <person name="Li X.-J."/>
            <person name="Dong L."/>
        </authorList>
    </citation>
    <scope>NUCLEOTIDE SEQUENCE [LARGE SCALE GENOMIC DNA]</scope>
    <source>
        <strain evidence="2 3">DSM 29761</strain>
    </source>
</reference>
<gene>
    <name evidence="2" type="ORF">R4Z09_04525</name>
</gene>